<dbReference type="Proteomes" id="UP001218218">
    <property type="component" value="Unassembled WGS sequence"/>
</dbReference>
<evidence type="ECO:0000313" key="1">
    <source>
        <dbReference type="EMBL" id="KAJ7337612.1"/>
    </source>
</evidence>
<dbReference type="EMBL" id="JARIHO010000029">
    <property type="protein sequence ID" value="KAJ7337612.1"/>
    <property type="molecule type" value="Genomic_DNA"/>
</dbReference>
<sequence length="141" mass="16462">WAWKARALLEEKNFGPEWMEMVEVWFQCKEKKGFVSPTKGVAAKLRPVQVGAWVQRARTGKPDIKDVEEFAASWTKWWQEINPPWRKGIVPMPCTDGCWSSMDLPGPNGFLNVLICLKWWRERLQEESEGWKEAVGDVKWV</sequence>
<gene>
    <name evidence="1" type="ORF">DFH08DRAFT_639345</name>
</gene>
<feature type="non-terminal residue" evidence="1">
    <location>
        <position position="1"/>
    </location>
</feature>
<accession>A0AAD6ZT47</accession>
<protein>
    <submittedName>
        <fullName evidence="1">Uncharacterized protein</fullName>
    </submittedName>
</protein>
<dbReference type="AlphaFoldDB" id="A0AAD6ZT47"/>
<evidence type="ECO:0000313" key="2">
    <source>
        <dbReference type="Proteomes" id="UP001218218"/>
    </source>
</evidence>
<keyword evidence="2" id="KW-1185">Reference proteome</keyword>
<reference evidence="1" key="1">
    <citation type="submission" date="2023-03" db="EMBL/GenBank/DDBJ databases">
        <title>Massive genome expansion in bonnet fungi (Mycena s.s.) driven by repeated elements and novel gene families across ecological guilds.</title>
        <authorList>
            <consortium name="Lawrence Berkeley National Laboratory"/>
            <person name="Harder C.B."/>
            <person name="Miyauchi S."/>
            <person name="Viragh M."/>
            <person name="Kuo A."/>
            <person name="Thoen E."/>
            <person name="Andreopoulos B."/>
            <person name="Lu D."/>
            <person name="Skrede I."/>
            <person name="Drula E."/>
            <person name="Henrissat B."/>
            <person name="Morin E."/>
            <person name="Kohler A."/>
            <person name="Barry K."/>
            <person name="LaButti K."/>
            <person name="Morin E."/>
            <person name="Salamov A."/>
            <person name="Lipzen A."/>
            <person name="Mereny Z."/>
            <person name="Hegedus B."/>
            <person name="Baldrian P."/>
            <person name="Stursova M."/>
            <person name="Weitz H."/>
            <person name="Taylor A."/>
            <person name="Grigoriev I.V."/>
            <person name="Nagy L.G."/>
            <person name="Martin F."/>
            <person name="Kauserud H."/>
        </authorList>
    </citation>
    <scope>NUCLEOTIDE SEQUENCE</scope>
    <source>
        <strain evidence="1">CBHHK002</strain>
    </source>
</reference>
<organism evidence="1 2">
    <name type="scientific">Mycena albidolilacea</name>
    <dbReference type="NCBI Taxonomy" id="1033008"/>
    <lineage>
        <taxon>Eukaryota</taxon>
        <taxon>Fungi</taxon>
        <taxon>Dikarya</taxon>
        <taxon>Basidiomycota</taxon>
        <taxon>Agaricomycotina</taxon>
        <taxon>Agaricomycetes</taxon>
        <taxon>Agaricomycetidae</taxon>
        <taxon>Agaricales</taxon>
        <taxon>Marasmiineae</taxon>
        <taxon>Mycenaceae</taxon>
        <taxon>Mycena</taxon>
    </lineage>
</organism>
<proteinExistence type="predicted"/>
<name>A0AAD6ZT47_9AGAR</name>
<feature type="non-terminal residue" evidence="1">
    <location>
        <position position="141"/>
    </location>
</feature>
<comment type="caution">
    <text evidence="1">The sequence shown here is derived from an EMBL/GenBank/DDBJ whole genome shotgun (WGS) entry which is preliminary data.</text>
</comment>